<evidence type="ECO:0000256" key="1">
    <source>
        <dbReference type="SAM" id="SignalP"/>
    </source>
</evidence>
<evidence type="ECO:0000313" key="4">
    <source>
        <dbReference type="Proteomes" id="UP000188613"/>
    </source>
</evidence>
<proteinExistence type="predicted"/>
<organism evidence="3 4">
    <name type="scientific">Domibacillus epiphyticus</name>
    <dbReference type="NCBI Taxonomy" id="1714355"/>
    <lineage>
        <taxon>Bacteria</taxon>
        <taxon>Bacillati</taxon>
        <taxon>Bacillota</taxon>
        <taxon>Bacilli</taxon>
        <taxon>Bacillales</taxon>
        <taxon>Bacillaceae</taxon>
        <taxon>Domibacillus</taxon>
    </lineage>
</organism>
<name>A0A1V2A9S6_9BACI</name>
<sequence>MYHCIFRRAICLRVYEKTLLAAAVLVMSGCSYSFGNDSETDALPKRVVYTEAEVDRPASAIETIMAELYVIDQANLVVPQSMPIEKTENEEKAALQYLIEGEFAKGFRAPLPEGTVVDDVAIEGNTAVVKLSGSFKNYAPEDEANIAAAITWTVTGFGKADRVHIETDGKRLQTMPVGGMPIPEAGMKREDGINMDADYVNSGVTKPLTVYFTAQNENGPYYVPVTRRISADTSDLISAAVLELSKGPEAGKGLTSEFMAGTKLVKEPSVKNGRAVLHFNEAILENNGEPLISSRVLKPLAFTLTESAGIESFAIQVEGKPNIQLETGEQVPSSITAPLFVNEEMAVSAE</sequence>
<dbReference type="AlphaFoldDB" id="A0A1V2A9S6"/>
<dbReference type="InterPro" id="IPR019606">
    <property type="entry name" value="GerMN"/>
</dbReference>
<dbReference type="STRING" id="1714355.BTO28_06130"/>
<reference evidence="3 4" key="1">
    <citation type="submission" date="2016-12" db="EMBL/GenBank/DDBJ databases">
        <title>Domibacillus sp. SAB 38T whole genome sequencing.</title>
        <authorList>
            <person name="Verma A."/>
            <person name="Ojha A.K."/>
            <person name="Krishnamurthi S."/>
        </authorList>
    </citation>
    <scope>NUCLEOTIDE SEQUENCE [LARGE SCALE GENOMIC DNA]</scope>
    <source>
        <strain evidence="3 4">SAB 38</strain>
    </source>
</reference>
<dbReference type="Proteomes" id="UP000188613">
    <property type="component" value="Unassembled WGS sequence"/>
</dbReference>
<dbReference type="Pfam" id="PF10646">
    <property type="entry name" value="Germane"/>
    <property type="match status" value="2"/>
</dbReference>
<evidence type="ECO:0000313" key="3">
    <source>
        <dbReference type="EMBL" id="OMP67748.1"/>
    </source>
</evidence>
<feature type="domain" description="GerMN" evidence="2">
    <location>
        <begin position="237"/>
        <end position="326"/>
    </location>
</feature>
<gene>
    <name evidence="3" type="ORF">BTO28_06130</name>
</gene>
<keyword evidence="1" id="KW-0732">Signal</keyword>
<dbReference type="SMART" id="SM00909">
    <property type="entry name" value="Germane"/>
    <property type="match status" value="2"/>
</dbReference>
<feature type="signal peptide" evidence="1">
    <location>
        <begin position="1"/>
        <end position="35"/>
    </location>
</feature>
<protein>
    <recommendedName>
        <fullName evidence="2">GerMN domain-containing protein</fullName>
    </recommendedName>
</protein>
<dbReference type="PROSITE" id="PS51257">
    <property type="entry name" value="PROKAR_LIPOPROTEIN"/>
    <property type="match status" value="1"/>
</dbReference>
<evidence type="ECO:0000259" key="2">
    <source>
        <dbReference type="SMART" id="SM00909"/>
    </source>
</evidence>
<feature type="chain" id="PRO_5039144689" description="GerMN domain-containing protein" evidence="1">
    <location>
        <begin position="36"/>
        <end position="350"/>
    </location>
</feature>
<keyword evidence="4" id="KW-1185">Reference proteome</keyword>
<comment type="caution">
    <text evidence="3">The sequence shown here is derived from an EMBL/GenBank/DDBJ whole genome shotgun (WGS) entry which is preliminary data.</text>
</comment>
<dbReference type="EMBL" id="MSFI01000009">
    <property type="protein sequence ID" value="OMP67748.1"/>
    <property type="molecule type" value="Genomic_DNA"/>
</dbReference>
<feature type="domain" description="GerMN" evidence="2">
    <location>
        <begin position="91"/>
        <end position="176"/>
    </location>
</feature>
<accession>A0A1V2A9S6</accession>